<dbReference type="Pfam" id="PF20393">
    <property type="entry name" value="Pro_CA_2"/>
    <property type="match status" value="1"/>
</dbReference>
<dbReference type="OrthoDB" id="9794613at2"/>
<dbReference type="EMBL" id="CZVW01000035">
    <property type="protein sequence ID" value="CUT05220.1"/>
    <property type="molecule type" value="Genomic_DNA"/>
</dbReference>
<sequence length="127" mass="14290">MPKFATAINCIDGRTQVPVIEFLKQNYNVDFVDLITFPGVDGVLTSNRNDVIELIKRNVEISIKAHASNLVVISGHYDCAGNPVDENTHIKQILNAVEKIKQWGFDVEVKGLWIDENWKVKELKAGQ</sequence>
<dbReference type="RefSeq" id="WP_092351126.1">
    <property type="nucleotide sequence ID" value="NZ_CZVW01000035.1"/>
</dbReference>
<name>A0A0P1NZM4_9BACT</name>
<organism evidence="1 2">
    <name type="scientific">Candidatus Chryseopegocella kryptomonas</name>
    <dbReference type="NCBI Taxonomy" id="1633643"/>
    <lineage>
        <taxon>Bacteria</taxon>
        <taxon>Pseudomonadati</taxon>
        <taxon>Candidatus Kryptoniota</taxon>
        <taxon>Candidatus Chryseopegocella</taxon>
    </lineage>
</organism>
<protein>
    <recommendedName>
        <fullName evidence="3">Carbonic anhydrase</fullName>
    </recommendedName>
</protein>
<dbReference type="InterPro" id="IPR046871">
    <property type="entry name" value="Pro_CA_2"/>
</dbReference>
<evidence type="ECO:0000313" key="1">
    <source>
        <dbReference type="EMBL" id="CUT05220.1"/>
    </source>
</evidence>
<dbReference type="Proteomes" id="UP000199197">
    <property type="component" value="Unassembled WGS sequence"/>
</dbReference>
<reference evidence="2" key="1">
    <citation type="submission" date="2015-11" db="EMBL/GenBank/DDBJ databases">
        <authorList>
            <person name="Varghese N."/>
        </authorList>
    </citation>
    <scope>NUCLEOTIDE SEQUENCE [LARGE SCALE GENOMIC DNA]</scope>
    <source>
        <strain evidence="2">JGI-23</strain>
    </source>
</reference>
<proteinExistence type="predicted"/>
<gene>
    <name evidence="1" type="ORF">JGI23_01914</name>
</gene>
<evidence type="ECO:0008006" key="3">
    <source>
        <dbReference type="Google" id="ProtNLM"/>
    </source>
</evidence>
<accession>A0A0P1NZM4</accession>
<dbReference type="AlphaFoldDB" id="A0A0P1NZM4"/>
<evidence type="ECO:0000313" key="2">
    <source>
        <dbReference type="Proteomes" id="UP000199197"/>
    </source>
</evidence>
<keyword evidence="2" id="KW-1185">Reference proteome</keyword>